<accession>A0A1D1VQ49</accession>
<dbReference type="EMBL" id="BDGG01000010">
    <property type="protein sequence ID" value="GAV03692.1"/>
    <property type="molecule type" value="Genomic_DNA"/>
</dbReference>
<organism evidence="1 2">
    <name type="scientific">Ramazzottius varieornatus</name>
    <name type="common">Water bear</name>
    <name type="synonym">Tardigrade</name>
    <dbReference type="NCBI Taxonomy" id="947166"/>
    <lineage>
        <taxon>Eukaryota</taxon>
        <taxon>Metazoa</taxon>
        <taxon>Ecdysozoa</taxon>
        <taxon>Tardigrada</taxon>
        <taxon>Eutardigrada</taxon>
        <taxon>Parachela</taxon>
        <taxon>Hypsibioidea</taxon>
        <taxon>Ramazzottiidae</taxon>
        <taxon>Ramazzottius</taxon>
    </lineage>
</organism>
<evidence type="ECO:0000313" key="1">
    <source>
        <dbReference type="EMBL" id="GAV03692.1"/>
    </source>
</evidence>
<comment type="caution">
    <text evidence="1">The sequence shown here is derived from an EMBL/GenBank/DDBJ whole genome shotgun (WGS) entry which is preliminary data.</text>
</comment>
<keyword evidence="2" id="KW-1185">Reference proteome</keyword>
<dbReference type="Proteomes" id="UP000186922">
    <property type="component" value="Unassembled WGS sequence"/>
</dbReference>
<gene>
    <name evidence="1" type="primary">RvY_14082-1</name>
    <name evidence="1" type="synonym">RvY_14082.1</name>
    <name evidence="1" type="ORF">RvY_14082</name>
</gene>
<protein>
    <submittedName>
        <fullName evidence="1">Uncharacterized protein</fullName>
    </submittedName>
</protein>
<name>A0A1D1VQ49_RAMVA</name>
<reference evidence="1 2" key="1">
    <citation type="journal article" date="2016" name="Nat. Commun.">
        <title>Extremotolerant tardigrade genome and improved radiotolerance of human cultured cells by tardigrade-unique protein.</title>
        <authorList>
            <person name="Hashimoto T."/>
            <person name="Horikawa D.D."/>
            <person name="Saito Y."/>
            <person name="Kuwahara H."/>
            <person name="Kozuka-Hata H."/>
            <person name="Shin-I T."/>
            <person name="Minakuchi Y."/>
            <person name="Ohishi K."/>
            <person name="Motoyama A."/>
            <person name="Aizu T."/>
            <person name="Enomoto A."/>
            <person name="Kondo K."/>
            <person name="Tanaka S."/>
            <person name="Hara Y."/>
            <person name="Koshikawa S."/>
            <person name="Sagara H."/>
            <person name="Miura T."/>
            <person name="Yokobori S."/>
            <person name="Miyagawa K."/>
            <person name="Suzuki Y."/>
            <person name="Kubo T."/>
            <person name="Oyama M."/>
            <person name="Kohara Y."/>
            <person name="Fujiyama A."/>
            <person name="Arakawa K."/>
            <person name="Katayama T."/>
            <person name="Toyoda A."/>
            <person name="Kunieda T."/>
        </authorList>
    </citation>
    <scope>NUCLEOTIDE SEQUENCE [LARGE SCALE GENOMIC DNA]</scope>
    <source>
        <strain evidence="1 2">YOKOZUNA-1</strain>
    </source>
</reference>
<evidence type="ECO:0000313" key="2">
    <source>
        <dbReference type="Proteomes" id="UP000186922"/>
    </source>
</evidence>
<sequence length="71" mass="7958">MNLMHHVIVHQTFLGRYGIISEHGFNFTHMMVARTNGDSATSQPSVRDFHAVSIRDQFGTYARDSHAVGKA</sequence>
<dbReference type="AlphaFoldDB" id="A0A1D1VQ49"/>
<proteinExistence type="predicted"/>